<keyword evidence="3" id="KW-1185">Reference proteome</keyword>
<dbReference type="EMBL" id="JAKGAQ010000001">
    <property type="protein sequence ID" value="MCF2870617.1"/>
    <property type="molecule type" value="Genomic_DNA"/>
</dbReference>
<feature type="transmembrane region" description="Helical" evidence="1">
    <location>
        <begin position="146"/>
        <end position="165"/>
    </location>
</feature>
<sequence>MDWTNTLFEVIDMRSFSNLWFWIALAVVWSSVSHWVLGVPFDMIQRARKNGGQAEADLHDMVRINVNRLLYIGQVSGLVLLLVLSFALTSLAILAFFYDVEFAQAVFLLAFPLTLVGALSLSTSQAIATQQPEGEALYARLSKHRVITQFIGMISIFVTAMYGMYQNLAVSPIF</sequence>
<dbReference type="RefSeq" id="WP_235224715.1">
    <property type="nucleotide sequence ID" value="NZ_JAKGAQ010000001.1"/>
</dbReference>
<keyword evidence="1" id="KW-0812">Transmembrane</keyword>
<feature type="transmembrane region" description="Helical" evidence="1">
    <location>
        <begin position="20"/>
        <end position="41"/>
    </location>
</feature>
<evidence type="ECO:0000313" key="2">
    <source>
        <dbReference type="EMBL" id="MCF2870617.1"/>
    </source>
</evidence>
<protein>
    <submittedName>
        <fullName evidence="2">Component of SufBCD complex</fullName>
    </submittedName>
</protein>
<feature type="transmembrane region" description="Helical" evidence="1">
    <location>
        <begin position="69"/>
        <end position="96"/>
    </location>
</feature>
<comment type="caution">
    <text evidence="2">The sequence shown here is derived from an EMBL/GenBank/DDBJ whole genome shotgun (WGS) entry which is preliminary data.</text>
</comment>
<reference evidence="2 3" key="1">
    <citation type="submission" date="2022-01" db="EMBL/GenBank/DDBJ databases">
        <title>Octadecabacter sp. nov., isolated from a marine alga.</title>
        <authorList>
            <person name="Jin M.S."/>
            <person name="Kim H.M."/>
            <person name="Han D.M."/>
            <person name="Jung J.J."/>
            <person name="Jeon C.O."/>
        </authorList>
    </citation>
    <scope>NUCLEOTIDE SEQUENCE [LARGE SCALE GENOMIC DNA]</scope>
    <source>
        <strain evidence="2 3">G9-8</strain>
    </source>
</reference>
<evidence type="ECO:0000313" key="3">
    <source>
        <dbReference type="Proteomes" id="UP001200557"/>
    </source>
</evidence>
<keyword evidence="1" id="KW-1133">Transmembrane helix</keyword>
<dbReference type="Proteomes" id="UP001200557">
    <property type="component" value="Unassembled WGS sequence"/>
</dbReference>
<proteinExistence type="predicted"/>
<gene>
    <name evidence="2" type="ORF">L0664_06030</name>
</gene>
<name>A0ABS9CU69_9RHOB</name>
<keyword evidence="1" id="KW-0472">Membrane</keyword>
<feature type="transmembrane region" description="Helical" evidence="1">
    <location>
        <begin position="102"/>
        <end position="121"/>
    </location>
</feature>
<evidence type="ECO:0000256" key="1">
    <source>
        <dbReference type="SAM" id="Phobius"/>
    </source>
</evidence>
<accession>A0ABS9CU69</accession>
<organism evidence="2 3">
    <name type="scientific">Octadecabacter dasysiphoniae</name>
    <dbReference type="NCBI Taxonomy" id="2909341"/>
    <lineage>
        <taxon>Bacteria</taxon>
        <taxon>Pseudomonadati</taxon>
        <taxon>Pseudomonadota</taxon>
        <taxon>Alphaproteobacteria</taxon>
        <taxon>Rhodobacterales</taxon>
        <taxon>Roseobacteraceae</taxon>
        <taxon>Octadecabacter</taxon>
    </lineage>
</organism>